<gene>
    <name evidence="1" type="ORF">RF11_06582</name>
</gene>
<dbReference type="PANTHER" id="PTHR36688">
    <property type="entry name" value="ENDO/EXONUCLEASE/PHOSPHATASE DOMAIN-CONTAINING PROTEIN"/>
    <property type="match status" value="1"/>
</dbReference>
<evidence type="ECO:0008006" key="3">
    <source>
        <dbReference type="Google" id="ProtNLM"/>
    </source>
</evidence>
<comment type="caution">
    <text evidence="1">The sequence shown here is derived from an EMBL/GenBank/DDBJ whole genome shotgun (WGS) entry which is preliminary data.</text>
</comment>
<evidence type="ECO:0000313" key="1">
    <source>
        <dbReference type="EMBL" id="KII74789.1"/>
    </source>
</evidence>
<dbReference type="Proteomes" id="UP000031668">
    <property type="component" value="Unassembled WGS sequence"/>
</dbReference>
<dbReference type="PANTHER" id="PTHR36688:SF2">
    <property type="entry name" value="ENDONUCLEASE_EXONUCLEASE_PHOSPHATASE DOMAIN-CONTAINING PROTEIN"/>
    <property type="match status" value="1"/>
</dbReference>
<name>A0A0C2JAC9_THEKT</name>
<dbReference type="EMBL" id="JWZT01000263">
    <property type="protein sequence ID" value="KII74789.1"/>
    <property type="molecule type" value="Genomic_DNA"/>
</dbReference>
<dbReference type="OrthoDB" id="416119at2759"/>
<accession>A0A0C2JAC9</accession>
<reference evidence="1 2" key="1">
    <citation type="journal article" date="2014" name="Genome Biol. Evol.">
        <title>The genome of the myxosporean Thelohanellus kitauei shows adaptations to nutrient acquisition within its fish host.</title>
        <authorList>
            <person name="Yang Y."/>
            <person name="Xiong J."/>
            <person name="Zhou Z."/>
            <person name="Huo F."/>
            <person name="Miao W."/>
            <person name="Ran C."/>
            <person name="Liu Y."/>
            <person name="Zhang J."/>
            <person name="Feng J."/>
            <person name="Wang M."/>
            <person name="Wang M."/>
            <person name="Wang L."/>
            <person name="Yao B."/>
        </authorList>
    </citation>
    <scope>NUCLEOTIDE SEQUENCE [LARGE SCALE GENOMIC DNA]</scope>
    <source>
        <strain evidence="1">Wuqing</strain>
    </source>
</reference>
<proteinExistence type="predicted"/>
<dbReference type="InterPro" id="IPR052560">
    <property type="entry name" value="RdDP_mobile_element"/>
</dbReference>
<evidence type="ECO:0000313" key="2">
    <source>
        <dbReference type="Proteomes" id="UP000031668"/>
    </source>
</evidence>
<organism evidence="1 2">
    <name type="scientific">Thelohanellus kitauei</name>
    <name type="common">Myxosporean</name>
    <dbReference type="NCBI Taxonomy" id="669202"/>
    <lineage>
        <taxon>Eukaryota</taxon>
        <taxon>Metazoa</taxon>
        <taxon>Cnidaria</taxon>
        <taxon>Myxozoa</taxon>
        <taxon>Myxosporea</taxon>
        <taxon>Bivalvulida</taxon>
        <taxon>Platysporina</taxon>
        <taxon>Myxobolidae</taxon>
        <taxon>Thelohanellus</taxon>
    </lineage>
</organism>
<sequence length="159" mass="18191">MVEYNNAKNCWSLLKNPTSFQNTPHPSYSLLPNEIDSHLATIWSKSVIDNKQIGIPHILPTTFNFPQIDNKNECIRFTFQEVDNAIAPLKPNKPPVSTESFPTPHASGSYCKTWLNSFYNRINFERTIPKIWLKSKIVSILKPIKDPTSTSSYRPISLQ</sequence>
<dbReference type="AlphaFoldDB" id="A0A0C2JAC9"/>
<protein>
    <recommendedName>
        <fullName evidence="3">Reverse transcriptase domain-containing protein</fullName>
    </recommendedName>
</protein>
<keyword evidence="2" id="KW-1185">Reference proteome</keyword>